<gene>
    <name evidence="1" type="ORF">Vbra_19593</name>
</gene>
<proteinExistence type="predicted"/>
<dbReference type="SUPFAM" id="SSF54695">
    <property type="entry name" value="POZ domain"/>
    <property type="match status" value="1"/>
</dbReference>
<evidence type="ECO:0000313" key="1">
    <source>
        <dbReference type="EMBL" id="CEM39301.1"/>
    </source>
</evidence>
<sequence>MTANMSFVTATSAANSRSKQADKPFELNVGGCVRPFPREVLLRDGLKDTRLAVLLHRFDEWLLKDTDGATFIDADPFYFIWLARKLRYLITNHIDVAEIHAGCSAFAFYHERFMAKTALTIEAHEGDEDSEAFHSFMEAIGGFIKSSAGGQGGCEVLSVCVNGTTEATTDATLDDHRTFNDRFTKYAAPVTQVPTTTFDKVVDFVRRRRLSPDAVPPLPITDDWPQLLRTLEMYDLMELVYLSMIGKSHSHIRCLFRDFMHGGSHHEALFKQVGGADGGLLFVIQPECETSEDRPHAFACHIDGPLIAPTDPTAEVFTGRVITFYSITGAFSEDDGIVKIAVPHDRQYMTITGAEGVVKCERGGGGYVAIGGGRLWLGWGQDGRPIDDIRSCRQWVNKDDLPTGKTYVGSFTDDGDATLAGSQTFTAQRLEVYQVWTTRAADPILSGAQLQELINMTGNTTATGRPLYKGERDGWMYPTMVAKVGTASNLLLVIKDVANHVIACHINGTLKQPADAAGVQTTRCPVALYSVSGAFAEDGGIVEITVPHIHRRVEVAGTQGAIKAANGINVGNVCIGHGRLWLGFGGQDGRPAGDLRCCYQYVRRAELPAGKTYVDVGSFTDDRWATLAAARLLTCADMEVYALQQASGGKSTGSG</sequence>
<evidence type="ECO:0008006" key="3">
    <source>
        <dbReference type="Google" id="ProtNLM"/>
    </source>
</evidence>
<dbReference type="EMBL" id="CDMY01001036">
    <property type="protein sequence ID" value="CEM39301.1"/>
    <property type="molecule type" value="Genomic_DNA"/>
</dbReference>
<dbReference type="VEuPathDB" id="CryptoDB:Vbra_19593"/>
<accession>A0A0G4H649</accession>
<name>A0A0G4H649_VITBC</name>
<dbReference type="InterPro" id="IPR011333">
    <property type="entry name" value="SKP1/BTB/POZ_sf"/>
</dbReference>
<dbReference type="Gene3D" id="3.30.710.10">
    <property type="entry name" value="Potassium Channel Kv1.1, Chain A"/>
    <property type="match status" value="1"/>
</dbReference>
<dbReference type="Proteomes" id="UP000041254">
    <property type="component" value="Unassembled WGS sequence"/>
</dbReference>
<protein>
    <recommendedName>
        <fullName evidence="3">Potassium channel tetramerisation-type BTB domain-containing protein</fullName>
    </recommendedName>
</protein>
<keyword evidence="2" id="KW-1185">Reference proteome</keyword>
<dbReference type="InParanoid" id="A0A0G4H649"/>
<organism evidence="1 2">
    <name type="scientific">Vitrella brassicaformis (strain CCMP3155)</name>
    <dbReference type="NCBI Taxonomy" id="1169540"/>
    <lineage>
        <taxon>Eukaryota</taxon>
        <taxon>Sar</taxon>
        <taxon>Alveolata</taxon>
        <taxon>Colpodellida</taxon>
        <taxon>Vitrellaceae</taxon>
        <taxon>Vitrella</taxon>
    </lineage>
</organism>
<dbReference type="PhylomeDB" id="A0A0G4H649"/>
<evidence type="ECO:0000313" key="2">
    <source>
        <dbReference type="Proteomes" id="UP000041254"/>
    </source>
</evidence>
<dbReference type="AlphaFoldDB" id="A0A0G4H649"/>
<reference evidence="1 2" key="1">
    <citation type="submission" date="2014-11" db="EMBL/GenBank/DDBJ databases">
        <authorList>
            <person name="Zhu J."/>
            <person name="Qi W."/>
            <person name="Song R."/>
        </authorList>
    </citation>
    <scope>NUCLEOTIDE SEQUENCE [LARGE SCALE GENOMIC DNA]</scope>
</reference>